<dbReference type="PROSITE" id="PS51892">
    <property type="entry name" value="SUBTILASE"/>
    <property type="match status" value="1"/>
</dbReference>
<dbReference type="InterPro" id="IPR036852">
    <property type="entry name" value="Peptidase_S8/S53_dom_sf"/>
</dbReference>
<evidence type="ECO:0000313" key="9">
    <source>
        <dbReference type="EMBL" id="PYH78778.1"/>
    </source>
</evidence>
<dbReference type="GeneID" id="37142193"/>
<dbReference type="Pfam" id="PF00082">
    <property type="entry name" value="Peptidase_S8"/>
    <property type="match status" value="1"/>
</dbReference>
<dbReference type="SUPFAM" id="SSF52743">
    <property type="entry name" value="Subtilisin-like"/>
    <property type="match status" value="1"/>
</dbReference>
<dbReference type="Gene3D" id="3.40.50.200">
    <property type="entry name" value="Peptidase S8/S53 domain"/>
    <property type="match status" value="1"/>
</dbReference>
<evidence type="ECO:0000313" key="10">
    <source>
        <dbReference type="Proteomes" id="UP000248340"/>
    </source>
</evidence>
<keyword evidence="10" id="KW-1185">Reference proteome</keyword>
<evidence type="ECO:0000256" key="2">
    <source>
        <dbReference type="ARBA" id="ARBA00022729"/>
    </source>
</evidence>
<dbReference type="PANTHER" id="PTHR43399">
    <property type="entry name" value="SUBTILISIN-RELATED"/>
    <property type="match status" value="1"/>
</dbReference>
<feature type="domain" description="Peptidase S8/S53" evidence="7">
    <location>
        <begin position="596"/>
        <end position="817"/>
    </location>
</feature>
<dbReference type="GO" id="GO:0006508">
    <property type="term" value="P:proteolysis"/>
    <property type="evidence" value="ECO:0007669"/>
    <property type="project" value="UniProtKB-KW"/>
</dbReference>
<sequence>MKAMIATFLARWFRPWMAQPSDDLDVPPQNDPVEVAISLSKEMGDLFEEVGEENGGLSEEVNALSKNLLNVHEYLGRIQESADPDPRIRGLALDLLRALRWIKTWPDRFEAVWPGDENLPTIVEAIGRHQQGDPQARITEFLEEAPRFLVSSPLITARSILELGQSTTLSDEIAILMSDRGASQGDSISRDTAFTSILSALWGLSVCKGCERSSTEQGHVGMLYLGRPEREDGAKSMLDVLISPPSLQYWQEFGCITSQEEITLAREAHLAKMDETNLCTKLGEENHARLLLVLEDGGFSRHIYGYPLHHEAAPGREVPLSRALEEYRLDIPQKIALCHAVARGFWQLYETKMMLAKWSDTTIWFRSNSDDPAAPLPCKVFISIPFALTEHELEEFSTTDLIHRCPRIFSLGVLLLEICLGRPIQTPQLQQDTTFFVREMNKTFCTTSKLFGEFQDDSWTGYTGKFVLSQAIDACVQGSIFKFHTTMDILQRRKILEEKVVRPLEWLASSLPSNYKGNNHCERKDHSEPPPPSDSPTLANPNPADPSQSDNSDNPPLVSQPSASSHAGGVQESQSWMQKLRDISVVRRDTAMTPTRVAVLDTGCNLATAYFQGHEMRPAQIKGYKDFITGAEGTQSMSDSDGHGTFMATLVAEVTLFADIFVAKVAEDTDMLRSSQKRIGEAIRWAAIENGCSIISMSFAVDDAGEVIERTVMNMVSIRQGRIIFLAAAGNNGLQAAPNVPARLGNVISIRSADFKGTASPNNPPLKVPYSGLSFTAIGQDVPERLCEYMPPNRRTGSSVATAVAAGITALLLSYAYGETVSFDFRKFGLWIVLYLSRQLLSPQSIYGQRKSQQIQKGRA</sequence>
<keyword evidence="4" id="KW-0645">Protease</keyword>
<feature type="active site" description="Charge relay system" evidence="4">
    <location>
        <position position="643"/>
    </location>
</feature>
<feature type="active site" description="Charge relay system" evidence="4">
    <location>
        <position position="601"/>
    </location>
</feature>
<dbReference type="PANTHER" id="PTHR43399:SF4">
    <property type="entry name" value="CELL WALL-ASSOCIATED PROTEASE"/>
    <property type="match status" value="1"/>
</dbReference>
<evidence type="ECO:0000256" key="4">
    <source>
        <dbReference type="PROSITE-ProRule" id="PRU01240"/>
    </source>
</evidence>
<feature type="compositionally biased region" description="Polar residues" evidence="5">
    <location>
        <begin position="537"/>
        <end position="575"/>
    </location>
</feature>
<keyword evidence="4" id="KW-0720">Serine protease</keyword>
<dbReference type="OrthoDB" id="206201at2759"/>
<proteinExistence type="inferred from homology"/>
<feature type="chain" id="PRO_5016336978" evidence="6">
    <location>
        <begin position="19"/>
        <end position="860"/>
    </location>
</feature>
<evidence type="ECO:0000259" key="7">
    <source>
        <dbReference type="Pfam" id="PF00082"/>
    </source>
</evidence>
<dbReference type="Proteomes" id="UP000248340">
    <property type="component" value="Unassembled WGS sequence"/>
</dbReference>
<keyword evidence="4" id="KW-0378">Hydrolase</keyword>
<evidence type="ECO:0000256" key="6">
    <source>
        <dbReference type="SAM" id="SignalP"/>
    </source>
</evidence>
<dbReference type="STRING" id="1448315.A0A319CT41"/>
<dbReference type="RefSeq" id="XP_025488978.1">
    <property type="nucleotide sequence ID" value="XM_025639451.1"/>
</dbReference>
<reference evidence="9 10" key="1">
    <citation type="submission" date="2016-12" db="EMBL/GenBank/DDBJ databases">
        <title>The genomes of Aspergillus section Nigri reveals drivers in fungal speciation.</title>
        <authorList>
            <consortium name="DOE Joint Genome Institute"/>
            <person name="Vesth T.C."/>
            <person name="Nybo J."/>
            <person name="Theobald S."/>
            <person name="Brandl J."/>
            <person name="Frisvad J.C."/>
            <person name="Nielsen K.F."/>
            <person name="Lyhne E.K."/>
            <person name="Kogle M.E."/>
            <person name="Kuo A."/>
            <person name="Riley R."/>
            <person name="Clum A."/>
            <person name="Nolan M."/>
            <person name="Lipzen A."/>
            <person name="Salamov A."/>
            <person name="Henrissat B."/>
            <person name="Wiebenga A."/>
            <person name="De Vries R.P."/>
            <person name="Grigoriev I.V."/>
            <person name="Mortensen U.H."/>
            <person name="Andersen M.R."/>
            <person name="Baker S.E."/>
        </authorList>
    </citation>
    <scope>NUCLEOTIDE SEQUENCE [LARGE SCALE GENOMIC DNA]</scope>
    <source>
        <strain evidence="9 10">CBS 121591</strain>
    </source>
</reference>
<name>A0A319CT41_9EURO</name>
<feature type="signal peptide" evidence="6">
    <location>
        <begin position="1"/>
        <end position="18"/>
    </location>
</feature>
<dbReference type="GO" id="GO:0004252">
    <property type="term" value="F:serine-type endopeptidase activity"/>
    <property type="evidence" value="ECO:0007669"/>
    <property type="project" value="UniProtKB-UniRule"/>
</dbReference>
<feature type="active site" description="Charge relay system" evidence="4">
    <location>
        <position position="799"/>
    </location>
</feature>
<evidence type="ECO:0000259" key="8">
    <source>
        <dbReference type="Pfam" id="PF24476"/>
    </source>
</evidence>
<dbReference type="VEuPathDB" id="FungiDB:BO82DRAFT_404838"/>
<dbReference type="CDD" id="cd00306">
    <property type="entry name" value="Peptidases_S8_S53"/>
    <property type="match status" value="1"/>
</dbReference>
<evidence type="ECO:0000256" key="5">
    <source>
        <dbReference type="SAM" id="MobiDB-lite"/>
    </source>
</evidence>
<comment type="similarity">
    <text evidence="1 4">Belongs to the peptidase S8 family.</text>
</comment>
<dbReference type="Pfam" id="PF24476">
    <property type="entry name" value="DUF7580"/>
    <property type="match status" value="1"/>
</dbReference>
<accession>A0A319CT41</accession>
<feature type="compositionally biased region" description="Basic and acidic residues" evidence="5">
    <location>
        <begin position="519"/>
        <end position="528"/>
    </location>
</feature>
<keyword evidence="2 6" id="KW-0732">Signal</keyword>
<evidence type="ECO:0000256" key="1">
    <source>
        <dbReference type="ARBA" id="ARBA00011073"/>
    </source>
</evidence>
<dbReference type="EMBL" id="KZ821725">
    <property type="protein sequence ID" value="PYH78778.1"/>
    <property type="molecule type" value="Genomic_DNA"/>
</dbReference>
<organism evidence="9 10">
    <name type="scientific">Aspergillus uvarum CBS 121591</name>
    <dbReference type="NCBI Taxonomy" id="1448315"/>
    <lineage>
        <taxon>Eukaryota</taxon>
        <taxon>Fungi</taxon>
        <taxon>Dikarya</taxon>
        <taxon>Ascomycota</taxon>
        <taxon>Pezizomycotina</taxon>
        <taxon>Eurotiomycetes</taxon>
        <taxon>Eurotiomycetidae</taxon>
        <taxon>Eurotiales</taxon>
        <taxon>Aspergillaceae</taxon>
        <taxon>Aspergillus</taxon>
        <taxon>Aspergillus subgen. Circumdati</taxon>
    </lineage>
</organism>
<dbReference type="AlphaFoldDB" id="A0A319CT41"/>
<dbReference type="InterPro" id="IPR051048">
    <property type="entry name" value="Peptidase_S8/S53_subtilisin"/>
</dbReference>
<keyword evidence="3" id="KW-0865">Zymogen</keyword>
<dbReference type="InterPro" id="IPR056002">
    <property type="entry name" value="DUF7580"/>
</dbReference>
<feature type="region of interest" description="Disordered" evidence="5">
    <location>
        <begin position="517"/>
        <end position="575"/>
    </location>
</feature>
<gene>
    <name evidence="9" type="ORF">BO82DRAFT_404838</name>
</gene>
<feature type="domain" description="DUF7580" evidence="8">
    <location>
        <begin position="208"/>
        <end position="505"/>
    </location>
</feature>
<dbReference type="InterPro" id="IPR000209">
    <property type="entry name" value="Peptidase_S8/S53_dom"/>
</dbReference>
<protein>
    <submittedName>
        <fullName evidence="9">Uncharacterized protein</fullName>
    </submittedName>
</protein>
<evidence type="ECO:0000256" key="3">
    <source>
        <dbReference type="ARBA" id="ARBA00023145"/>
    </source>
</evidence>